<proteinExistence type="predicted"/>
<sequence>MADDQGTVEVTRQHSLSKKAPIVDNFVLLFYNGSHNGSQSSASGDDASAPSTAEESFRRSLKDYLDRIEDLRCQITDKYQAKQLIQVKLHAQLIESEHQARFNACNLQTQNGIQLNYKRMLLLCEKIYTLSIQLQTLYLELAELLEKRLDHTVEIHRRSRLCCSALYDFKKQSGAT</sequence>
<reference evidence="1" key="2">
    <citation type="submission" date="2021-05" db="EMBL/GenBank/DDBJ databases">
        <authorList>
            <person name="Pain A."/>
        </authorList>
    </citation>
    <scope>NUCLEOTIDE SEQUENCE</scope>
    <source>
        <strain evidence="1">1802A</strain>
    </source>
</reference>
<evidence type="ECO:0000313" key="1">
    <source>
        <dbReference type="EMBL" id="KAK1940301.1"/>
    </source>
</evidence>
<reference evidence="1" key="1">
    <citation type="journal article" date="2014" name="Nucleic Acids Res.">
        <title>The evolutionary dynamics of variant antigen genes in Babesia reveal a history of genomic innovation underlying host-parasite interaction.</title>
        <authorList>
            <person name="Jackson A.P."/>
            <person name="Otto T.D."/>
            <person name="Darby A."/>
            <person name="Ramaprasad A."/>
            <person name="Xia D."/>
            <person name="Echaide I.E."/>
            <person name="Farber M."/>
            <person name="Gahlot S."/>
            <person name="Gamble J."/>
            <person name="Gupta D."/>
            <person name="Gupta Y."/>
            <person name="Jackson L."/>
            <person name="Malandrin L."/>
            <person name="Malas T.B."/>
            <person name="Moussa E."/>
            <person name="Nair M."/>
            <person name="Reid A.J."/>
            <person name="Sanders M."/>
            <person name="Sharma J."/>
            <person name="Tracey A."/>
            <person name="Quail M.A."/>
            <person name="Weir W."/>
            <person name="Wastling J.M."/>
            <person name="Hall N."/>
            <person name="Willadsen P."/>
            <person name="Lingelbach K."/>
            <person name="Shiels B."/>
            <person name="Tait A."/>
            <person name="Berriman M."/>
            <person name="Allred D.R."/>
            <person name="Pain A."/>
        </authorList>
    </citation>
    <scope>NUCLEOTIDE SEQUENCE</scope>
    <source>
        <strain evidence="1">1802A</strain>
    </source>
</reference>
<organism evidence="1 2">
    <name type="scientific">Babesia divergens</name>
    <dbReference type="NCBI Taxonomy" id="32595"/>
    <lineage>
        <taxon>Eukaryota</taxon>
        <taxon>Sar</taxon>
        <taxon>Alveolata</taxon>
        <taxon>Apicomplexa</taxon>
        <taxon>Aconoidasida</taxon>
        <taxon>Piroplasmida</taxon>
        <taxon>Babesiidae</taxon>
        <taxon>Babesia</taxon>
    </lineage>
</organism>
<evidence type="ECO:0000313" key="2">
    <source>
        <dbReference type="Proteomes" id="UP001195914"/>
    </source>
</evidence>
<dbReference type="Proteomes" id="UP001195914">
    <property type="component" value="Unassembled WGS sequence"/>
</dbReference>
<protein>
    <submittedName>
        <fullName evidence="1">Uncharacterized protein</fullName>
    </submittedName>
</protein>
<comment type="caution">
    <text evidence="1">The sequence shown here is derived from an EMBL/GenBank/DDBJ whole genome shotgun (WGS) entry which is preliminary data.</text>
</comment>
<name>A0AAD9GKW7_BABDI</name>
<dbReference type="AlphaFoldDB" id="A0AAD9GKW7"/>
<gene>
    <name evidence="1" type="ORF">X943_001752</name>
</gene>
<accession>A0AAD9GKW7</accession>
<dbReference type="EMBL" id="JAHBMH010000003">
    <property type="protein sequence ID" value="KAK1940301.1"/>
    <property type="molecule type" value="Genomic_DNA"/>
</dbReference>
<keyword evidence="2" id="KW-1185">Reference proteome</keyword>